<dbReference type="SUPFAM" id="SSF54909">
    <property type="entry name" value="Dimeric alpha+beta barrel"/>
    <property type="match status" value="1"/>
</dbReference>
<dbReference type="Proteomes" id="UP000199662">
    <property type="component" value="Unassembled WGS sequence"/>
</dbReference>
<evidence type="ECO:0000256" key="4">
    <source>
        <dbReference type="ARBA" id="ARBA00023471"/>
    </source>
</evidence>
<dbReference type="Pfam" id="PF22451">
    <property type="entry name" value="NirdL-like_HTH"/>
    <property type="match status" value="1"/>
</dbReference>
<comment type="pathway">
    <text evidence="2">Porphyrin-containing compound metabolism.</text>
</comment>
<keyword evidence="9" id="KW-1185">Reference proteome</keyword>
<dbReference type="InterPro" id="IPR050684">
    <property type="entry name" value="HTH-Siroheme_Decarb"/>
</dbReference>
<dbReference type="InterPro" id="IPR011008">
    <property type="entry name" value="Dimeric_a/b-barrel"/>
</dbReference>
<dbReference type="InterPro" id="IPR036388">
    <property type="entry name" value="WH-like_DNA-bd_sf"/>
</dbReference>
<comment type="similarity">
    <text evidence="3">Belongs to the Ahb/Nir family.</text>
</comment>
<dbReference type="STRING" id="84035.SAMN05660742_1206"/>
<dbReference type="InterPro" id="IPR036390">
    <property type="entry name" value="WH_DNA-bd_sf"/>
</dbReference>
<dbReference type="Gene3D" id="1.10.10.10">
    <property type="entry name" value="Winged helix-like DNA-binding domain superfamily/Winged helix DNA-binding domain"/>
    <property type="match status" value="1"/>
</dbReference>
<dbReference type="PANTHER" id="PTHR43413">
    <property type="entry name" value="TRANSCRIPTIONAL REGULATOR, ASNC FAMILY"/>
    <property type="match status" value="1"/>
</dbReference>
<keyword evidence="8" id="KW-0238">DNA-binding</keyword>
<evidence type="ECO:0000256" key="1">
    <source>
        <dbReference type="ARBA" id="ARBA00023239"/>
    </source>
</evidence>
<evidence type="ECO:0000313" key="8">
    <source>
        <dbReference type="EMBL" id="SEJ85565.1"/>
    </source>
</evidence>
<dbReference type="GO" id="GO:0016829">
    <property type="term" value="F:lyase activity"/>
    <property type="evidence" value="ECO:0007669"/>
    <property type="project" value="UniProtKB-KW"/>
</dbReference>
<keyword evidence="1" id="KW-0456">Lyase</keyword>
<dbReference type="InterPro" id="IPR053953">
    <property type="entry name" value="NirdL-like_HTH"/>
</dbReference>
<comment type="catalytic activity">
    <reaction evidence="5">
        <text>siroheme + 2 H(+) = 12,18-didecarboxysiroheme + 2 CO2</text>
        <dbReference type="Rhea" id="RHEA:19093"/>
        <dbReference type="ChEBI" id="CHEBI:15378"/>
        <dbReference type="ChEBI" id="CHEBI:16526"/>
        <dbReference type="ChEBI" id="CHEBI:60052"/>
        <dbReference type="ChEBI" id="CHEBI:140497"/>
        <dbReference type="EC" id="4.1.1.111"/>
    </reaction>
</comment>
<proteinExistence type="inferred from homology"/>
<dbReference type="AlphaFoldDB" id="A0A1H7CIP7"/>
<evidence type="ECO:0000259" key="6">
    <source>
        <dbReference type="Pfam" id="PF17805"/>
    </source>
</evidence>
<protein>
    <recommendedName>
        <fullName evidence="4">siroheme decarboxylase</fullName>
        <ecNumber evidence="4">4.1.1.111</ecNumber>
    </recommendedName>
</protein>
<dbReference type="InterPro" id="IPR040523">
    <property type="entry name" value="AsnC_trans_reg2"/>
</dbReference>
<dbReference type="SUPFAM" id="SSF46785">
    <property type="entry name" value="Winged helix' DNA-binding domain"/>
    <property type="match status" value="1"/>
</dbReference>
<feature type="domain" description="Siroheme decarboxylase NirL-like HTH" evidence="7">
    <location>
        <begin position="29"/>
        <end position="75"/>
    </location>
</feature>
<evidence type="ECO:0000313" key="9">
    <source>
        <dbReference type="Proteomes" id="UP000199662"/>
    </source>
</evidence>
<dbReference type="PANTHER" id="PTHR43413:SF1">
    <property type="entry name" value="SIROHEME DECARBOXYLASE NIRL SUBUNIT"/>
    <property type="match status" value="1"/>
</dbReference>
<name>A0A1H7CIP7_9FIRM</name>
<dbReference type="EC" id="4.1.1.111" evidence="4"/>
<evidence type="ECO:0000256" key="5">
    <source>
        <dbReference type="ARBA" id="ARBA00048470"/>
    </source>
</evidence>
<gene>
    <name evidence="8" type="ORF">SAMN05660742_1206</name>
</gene>
<reference evidence="8 9" key="1">
    <citation type="submission" date="2016-10" db="EMBL/GenBank/DDBJ databases">
        <authorList>
            <person name="de Groot N.N."/>
        </authorList>
    </citation>
    <scope>NUCLEOTIDE SEQUENCE [LARGE SCALE GENOMIC DNA]</scope>
    <source>
        <strain evidence="8 9">DSM 2179</strain>
    </source>
</reference>
<dbReference type="EMBL" id="FNZK01000020">
    <property type="protein sequence ID" value="SEJ85565.1"/>
    <property type="molecule type" value="Genomic_DNA"/>
</dbReference>
<evidence type="ECO:0000259" key="7">
    <source>
        <dbReference type="Pfam" id="PF22451"/>
    </source>
</evidence>
<accession>A0A1H7CIP7</accession>
<evidence type="ECO:0000256" key="2">
    <source>
        <dbReference type="ARBA" id="ARBA00023444"/>
    </source>
</evidence>
<feature type="domain" description="Siroheme decarboxylase AsnC-like ligand binding" evidence="6">
    <location>
        <begin position="85"/>
        <end position="165"/>
    </location>
</feature>
<dbReference type="GO" id="GO:0003677">
    <property type="term" value="F:DNA binding"/>
    <property type="evidence" value="ECO:0007669"/>
    <property type="project" value="UniProtKB-KW"/>
</dbReference>
<organism evidence="8 9">
    <name type="scientific">Propionispira arboris</name>
    <dbReference type="NCBI Taxonomy" id="84035"/>
    <lineage>
        <taxon>Bacteria</taxon>
        <taxon>Bacillati</taxon>
        <taxon>Bacillota</taxon>
        <taxon>Negativicutes</taxon>
        <taxon>Selenomonadales</taxon>
        <taxon>Selenomonadaceae</taxon>
        <taxon>Propionispira</taxon>
    </lineage>
</organism>
<dbReference type="Gene3D" id="3.30.70.3460">
    <property type="match status" value="1"/>
</dbReference>
<evidence type="ECO:0000256" key="3">
    <source>
        <dbReference type="ARBA" id="ARBA00023457"/>
    </source>
</evidence>
<sequence length="173" mass="19830">MVKSLCVNFCYIRGAKMIKKEPVRLTVFDKELLNVLQTQLPISKRPFADLAAMLNTEESIVINRIKDLKEAGYVRRIGPFFDSDKLGYQGTLIAVKVDPAYMESVATAINCYPGATHNYERDGLYNLWFTLLTPDTKLREQILEEVRNLPGVEKLISLIARKKYKINVQFNLK</sequence>
<dbReference type="Pfam" id="PF17805">
    <property type="entry name" value="AsnC_trans_reg2"/>
    <property type="match status" value="1"/>
</dbReference>